<comment type="caution">
    <text evidence="2">The sequence shown here is derived from an EMBL/GenBank/DDBJ whole genome shotgun (WGS) entry which is preliminary data.</text>
</comment>
<proteinExistence type="predicted"/>
<keyword evidence="3" id="KW-1185">Reference proteome</keyword>
<sequence>MPDRHFPFIPLAFVIEPIGDGLPVIISNRILLVVIVIVIADMGGVTRRNQLEEFRHVLQ</sequence>
<dbReference type="AlphaFoldDB" id="A0A366ILT9"/>
<evidence type="ECO:0000256" key="1">
    <source>
        <dbReference type="SAM" id="Phobius"/>
    </source>
</evidence>
<keyword evidence="1" id="KW-0812">Transmembrane</keyword>
<dbReference type="EMBL" id="QNSB01000003">
    <property type="protein sequence ID" value="RBP72841.1"/>
    <property type="molecule type" value="Genomic_DNA"/>
</dbReference>
<name>A0A366ILT9_9MICO</name>
<protein>
    <submittedName>
        <fullName evidence="2">Uncharacterized protein</fullName>
    </submittedName>
</protein>
<accession>A0A366ILT9</accession>
<organism evidence="2 3">
    <name type="scientific">Brevibacterium celere</name>
    <dbReference type="NCBI Taxonomy" id="225845"/>
    <lineage>
        <taxon>Bacteria</taxon>
        <taxon>Bacillati</taxon>
        <taxon>Actinomycetota</taxon>
        <taxon>Actinomycetes</taxon>
        <taxon>Micrococcales</taxon>
        <taxon>Brevibacteriaceae</taxon>
        <taxon>Brevibacterium</taxon>
    </lineage>
</organism>
<feature type="transmembrane region" description="Helical" evidence="1">
    <location>
        <begin position="26"/>
        <end position="45"/>
    </location>
</feature>
<evidence type="ECO:0000313" key="3">
    <source>
        <dbReference type="Proteomes" id="UP000253509"/>
    </source>
</evidence>
<reference evidence="2 3" key="1">
    <citation type="submission" date="2018-06" db="EMBL/GenBank/DDBJ databases">
        <title>Freshwater and sediment microbial communities from various areas in North America, analyzing microbe dynamics in response to fracking.</title>
        <authorList>
            <person name="Lamendella R."/>
        </authorList>
    </citation>
    <scope>NUCLEOTIDE SEQUENCE [LARGE SCALE GENOMIC DNA]</scope>
    <source>
        <strain evidence="2 3">3b_TX</strain>
    </source>
</reference>
<gene>
    <name evidence="2" type="ORF">DFO65_103132</name>
</gene>
<keyword evidence="1" id="KW-1133">Transmembrane helix</keyword>
<evidence type="ECO:0000313" key="2">
    <source>
        <dbReference type="EMBL" id="RBP72841.1"/>
    </source>
</evidence>
<dbReference type="Proteomes" id="UP000253509">
    <property type="component" value="Unassembled WGS sequence"/>
</dbReference>
<keyword evidence="1" id="KW-0472">Membrane</keyword>